<dbReference type="SUPFAM" id="SSF49464">
    <property type="entry name" value="Carboxypeptidase regulatory domain-like"/>
    <property type="match status" value="1"/>
</dbReference>
<dbReference type="EMBL" id="VHSF01000001">
    <property type="protein sequence ID" value="TRO67407.1"/>
    <property type="molecule type" value="Genomic_DNA"/>
</dbReference>
<keyword evidence="3" id="KW-0998">Cell outer membrane</keyword>
<comment type="subcellular location">
    <subcellularLocation>
        <location evidence="1">Cell outer membrane</location>
    </subcellularLocation>
</comment>
<dbReference type="Proteomes" id="UP000315131">
    <property type="component" value="Unassembled WGS sequence"/>
</dbReference>
<evidence type="ECO:0000256" key="3">
    <source>
        <dbReference type="ARBA" id="ARBA00023237"/>
    </source>
</evidence>
<reference evidence="6 7" key="1">
    <citation type="submission" date="2019-06" db="EMBL/GenBank/DDBJ databases">
        <title>Gramella sabulilitoris sp. nov., isolated from a marine sand.</title>
        <authorList>
            <person name="Yoon J.-H."/>
        </authorList>
    </citation>
    <scope>NUCLEOTIDE SEQUENCE [LARGE SCALE GENOMIC DNA]</scope>
    <source>
        <strain evidence="6 7">HSMS-1</strain>
    </source>
</reference>
<evidence type="ECO:0000313" key="6">
    <source>
        <dbReference type="EMBL" id="TRO67407.1"/>
    </source>
</evidence>
<dbReference type="Gene3D" id="2.40.170.20">
    <property type="entry name" value="TonB-dependent receptor, beta-barrel domain"/>
    <property type="match status" value="1"/>
</dbReference>
<dbReference type="RefSeq" id="WP_143410183.1">
    <property type="nucleotide sequence ID" value="NZ_VHSF01000001.1"/>
</dbReference>
<dbReference type="OrthoDB" id="8764943at2"/>
<evidence type="ECO:0000256" key="1">
    <source>
        <dbReference type="ARBA" id="ARBA00004442"/>
    </source>
</evidence>
<dbReference type="PANTHER" id="PTHR40980:SF4">
    <property type="entry name" value="TONB-DEPENDENT RECEPTOR-LIKE BETA-BARREL DOMAIN-CONTAINING PROTEIN"/>
    <property type="match status" value="1"/>
</dbReference>
<keyword evidence="7" id="KW-1185">Reference proteome</keyword>
<proteinExistence type="predicted"/>
<gene>
    <name evidence="6" type="ORF">FGM01_05850</name>
</gene>
<dbReference type="GO" id="GO:0009279">
    <property type="term" value="C:cell outer membrane"/>
    <property type="evidence" value="ECO:0007669"/>
    <property type="project" value="UniProtKB-SubCell"/>
</dbReference>
<evidence type="ECO:0000313" key="7">
    <source>
        <dbReference type="Proteomes" id="UP000315131"/>
    </source>
</evidence>
<accession>A0A550I8W1</accession>
<feature type="chain" id="PRO_5022037530" evidence="4">
    <location>
        <begin position="21"/>
        <end position="804"/>
    </location>
</feature>
<feature type="domain" description="Outer membrane protein beta-barrel" evidence="5">
    <location>
        <begin position="379"/>
        <end position="780"/>
    </location>
</feature>
<comment type="caution">
    <text evidence="6">The sequence shown here is derived from an EMBL/GenBank/DDBJ whole genome shotgun (WGS) entry which is preliminary data.</text>
</comment>
<dbReference type="Pfam" id="PF14905">
    <property type="entry name" value="OMP_b-brl_3"/>
    <property type="match status" value="1"/>
</dbReference>
<keyword evidence="4" id="KW-0732">Signal</keyword>
<protein>
    <submittedName>
        <fullName evidence="6">TonB-dependent receptor</fullName>
    </submittedName>
</protein>
<dbReference type="InterPro" id="IPR041700">
    <property type="entry name" value="OMP_b-brl_3"/>
</dbReference>
<dbReference type="InterPro" id="IPR008969">
    <property type="entry name" value="CarboxyPept-like_regulatory"/>
</dbReference>
<keyword evidence="6" id="KW-0675">Receptor</keyword>
<evidence type="ECO:0000259" key="5">
    <source>
        <dbReference type="Pfam" id="PF14905"/>
    </source>
</evidence>
<evidence type="ECO:0000256" key="4">
    <source>
        <dbReference type="SAM" id="SignalP"/>
    </source>
</evidence>
<dbReference type="InterPro" id="IPR036942">
    <property type="entry name" value="Beta-barrel_TonB_sf"/>
</dbReference>
<dbReference type="Gene3D" id="2.60.40.1120">
    <property type="entry name" value="Carboxypeptidase-like, regulatory domain"/>
    <property type="match status" value="1"/>
</dbReference>
<name>A0A550I8W1_9FLAO</name>
<dbReference type="AlphaFoldDB" id="A0A550I8W1"/>
<sequence>MKLSKIIPLIFLMFSLVINAQSDLKGNIENINKEPVAFANVILLNAQDSTSVYKGTISEEDGSFLLENVADSTYLLKVSFVGYAENLRLVKVKGDTKLKTISLDVSSDALDEVVLNARKPTVSRQVDRLIFDVENSTLSTGNTYEILKRTPGVIVSQGQLLVKNNAATVYINDRKVYLTSQELQQLLEGFSAENIKSVEVITNPPARYDAEGGAILNIKTSKNISIGYKGSFNASNTIAVVPKYNVGTSHYYKTDWLNVYASYNYSQRDLFKRDEGFIEFYRPNGNVDSRWLTDFEKDTETYSHNINSILDFTLSEVSTLSLSANIQVRPKSENDINGLTNILDSANSLDSLFTTNSSLNSETDNILLAATYNTSLGENATLSAVANYINYDNRQRQDIMTEYFEDNGNFLRDNSFETLAEQNSNIYTGQIDISSPIGASNLETGIKYAGLRTKSGQDYFDTNTGTRQFSPDLSDLLNYEEDIYAAYASLTRDWEKWAFKLGIRGEYTDVQGNSESFGLVNSQDYFQLFPTFYLSYNASDVHSYGLEYSRRINRPRFENLNTFRYFLNENNFQDGNPDLNPAISNMVKFSYAYKNKLFFDIYWDRAEDAIGNLPFQDNLNKTLRTVSLNMNYSEQYSFDVSYYDYLTDWWILSGYASFFYMQDDFPALESSGQIVNNDVFSTYISAGNYLTLSRDGTFSGDVTGMLLPDFVVGSYNFEEAQFGLNFGLRKTFFNSRLVATVNVDDIFNSMNVPMRSEYLNQNNSFFAMPESRMLRFGVTYKFGNFKLGDNKRAITAEESERLGS</sequence>
<dbReference type="SUPFAM" id="SSF56935">
    <property type="entry name" value="Porins"/>
    <property type="match status" value="1"/>
</dbReference>
<feature type="signal peptide" evidence="4">
    <location>
        <begin position="1"/>
        <end position="20"/>
    </location>
</feature>
<keyword evidence="2" id="KW-0472">Membrane</keyword>
<organism evidence="6 7">
    <name type="scientific">Christiangramia sabulilitoris</name>
    <dbReference type="NCBI Taxonomy" id="2583991"/>
    <lineage>
        <taxon>Bacteria</taxon>
        <taxon>Pseudomonadati</taxon>
        <taxon>Bacteroidota</taxon>
        <taxon>Flavobacteriia</taxon>
        <taxon>Flavobacteriales</taxon>
        <taxon>Flavobacteriaceae</taxon>
        <taxon>Christiangramia</taxon>
    </lineage>
</organism>
<dbReference type="Pfam" id="PF13715">
    <property type="entry name" value="CarbopepD_reg_2"/>
    <property type="match status" value="1"/>
</dbReference>
<dbReference type="PANTHER" id="PTHR40980">
    <property type="entry name" value="PLUG DOMAIN-CONTAINING PROTEIN"/>
    <property type="match status" value="1"/>
</dbReference>
<evidence type="ECO:0000256" key="2">
    <source>
        <dbReference type="ARBA" id="ARBA00023136"/>
    </source>
</evidence>